<name>A0A3B0XSY9_9ZZZZ</name>
<organism evidence="1">
    <name type="scientific">hydrothermal vent metagenome</name>
    <dbReference type="NCBI Taxonomy" id="652676"/>
    <lineage>
        <taxon>unclassified sequences</taxon>
        <taxon>metagenomes</taxon>
        <taxon>ecological metagenomes</taxon>
    </lineage>
</organism>
<accession>A0A3B0XSY9</accession>
<proteinExistence type="predicted"/>
<evidence type="ECO:0000313" key="1">
    <source>
        <dbReference type="EMBL" id="VAW66397.1"/>
    </source>
</evidence>
<dbReference type="InterPro" id="IPR011989">
    <property type="entry name" value="ARM-like"/>
</dbReference>
<dbReference type="InterPro" id="IPR016024">
    <property type="entry name" value="ARM-type_fold"/>
</dbReference>
<evidence type="ECO:0008006" key="2">
    <source>
        <dbReference type="Google" id="ProtNLM"/>
    </source>
</evidence>
<sequence length="343" mass="39091">MKINKTSKETAENIKIDDIFEQLRRAEVDDKFLHSYYKYFNHFGTDMGISLYNNLVNNLNLENHNQLLAAITHYLNTQIPNKKLASNISGIFSKLSIIKSPEPDIRAFANSISEIMVISFADEEHKSLTQEYYKILYRNATAAPYLPEAAECAEKLFDNDRNEQEKAASYLSCMGKEAKSGLFSHNKRKTGKSKLDAKVIKRLQQANAKKYSQWKSTLTPRAKEIEPLESSNAIKCKLIDVLGNIQSADKEAHRLLVFLLSSNEHKVKDHAISALKKIGCHSLDSISLYFNKLPEDYARAAAIEVLASLKECRREVLDFLNNTHTEIEYIQEHIDELKSKIST</sequence>
<dbReference type="AlphaFoldDB" id="A0A3B0XSY9"/>
<dbReference type="Gene3D" id="1.25.10.10">
    <property type="entry name" value="Leucine-rich Repeat Variant"/>
    <property type="match status" value="1"/>
</dbReference>
<dbReference type="EMBL" id="UOFI01000075">
    <property type="protein sequence ID" value="VAW66397.1"/>
    <property type="molecule type" value="Genomic_DNA"/>
</dbReference>
<reference evidence="1" key="1">
    <citation type="submission" date="2018-06" db="EMBL/GenBank/DDBJ databases">
        <authorList>
            <person name="Zhirakovskaya E."/>
        </authorList>
    </citation>
    <scope>NUCLEOTIDE SEQUENCE</scope>
</reference>
<gene>
    <name evidence="1" type="ORF">MNBD_GAMMA09-337</name>
</gene>
<protein>
    <recommendedName>
        <fullName evidence="2">HEAT repeat domain-containing protein</fullName>
    </recommendedName>
</protein>
<dbReference type="SUPFAM" id="SSF48371">
    <property type="entry name" value="ARM repeat"/>
    <property type="match status" value="1"/>
</dbReference>